<dbReference type="EMBL" id="QNGE01002283">
    <property type="protein sequence ID" value="KAA3675845.1"/>
    <property type="molecule type" value="Genomic_DNA"/>
</dbReference>
<dbReference type="AlphaFoldDB" id="A0A5J4NJW7"/>
<evidence type="ECO:0000313" key="1">
    <source>
        <dbReference type="EMBL" id="KAA3675845.1"/>
    </source>
</evidence>
<protein>
    <submittedName>
        <fullName evidence="1">Uncharacterized protein</fullName>
    </submittedName>
</protein>
<feature type="non-terminal residue" evidence="1">
    <location>
        <position position="107"/>
    </location>
</feature>
<keyword evidence="2" id="KW-1185">Reference proteome</keyword>
<sequence>MDYHRIESCGYLREAQYVSSPVGSDSGVLGSQTLAGSTASNSSVSIASGFSLSRKRHDILCVETLVCSSEHTTDEDLTKVIFWRKYQENLVVCLRRGIYLSGKDIEL</sequence>
<name>A0A5J4NJW7_9TREM</name>
<dbReference type="Proteomes" id="UP000324629">
    <property type="component" value="Unassembled WGS sequence"/>
</dbReference>
<proteinExistence type="predicted"/>
<evidence type="ECO:0000313" key="2">
    <source>
        <dbReference type="Proteomes" id="UP000324629"/>
    </source>
</evidence>
<organism evidence="1 2">
    <name type="scientific">Paragonimus westermani</name>
    <dbReference type="NCBI Taxonomy" id="34504"/>
    <lineage>
        <taxon>Eukaryota</taxon>
        <taxon>Metazoa</taxon>
        <taxon>Spiralia</taxon>
        <taxon>Lophotrochozoa</taxon>
        <taxon>Platyhelminthes</taxon>
        <taxon>Trematoda</taxon>
        <taxon>Digenea</taxon>
        <taxon>Plagiorchiida</taxon>
        <taxon>Troglotremata</taxon>
        <taxon>Troglotrematidae</taxon>
        <taxon>Paragonimus</taxon>
    </lineage>
</organism>
<gene>
    <name evidence="1" type="ORF">DEA37_0003540</name>
</gene>
<accession>A0A5J4NJW7</accession>
<comment type="caution">
    <text evidence="1">The sequence shown here is derived from an EMBL/GenBank/DDBJ whole genome shotgun (WGS) entry which is preliminary data.</text>
</comment>
<reference evidence="1 2" key="1">
    <citation type="journal article" date="2019" name="Gigascience">
        <title>Whole-genome sequence of the oriental lung fluke Paragonimus westermani.</title>
        <authorList>
            <person name="Oey H."/>
            <person name="Zakrzewski M."/>
            <person name="Narain K."/>
            <person name="Devi K.R."/>
            <person name="Agatsuma T."/>
            <person name="Nawaratna S."/>
            <person name="Gobert G.N."/>
            <person name="Jones M.K."/>
            <person name="Ragan M.A."/>
            <person name="McManus D.P."/>
            <person name="Krause L."/>
        </authorList>
    </citation>
    <scope>NUCLEOTIDE SEQUENCE [LARGE SCALE GENOMIC DNA]</scope>
    <source>
        <strain evidence="1 2">IND2009</strain>
    </source>
</reference>